<evidence type="ECO:0000313" key="2">
    <source>
        <dbReference type="EMBL" id="CCX16442.1"/>
    </source>
</evidence>
<keyword evidence="1" id="KW-1133">Transmembrane helix</keyword>
<proteinExistence type="predicted"/>
<sequence>MLFLVYIIILYPRNWVRYHHLFCSLYIFVWYIVQSSLLAVAFPAFLGDRAGGRGGLMHELAVPSLYYPTPHTPGASVLYALYTLALCEYSQISTL</sequence>
<reference evidence="2 3" key="1">
    <citation type="journal article" date="2013" name="PLoS Genet.">
        <title>The genome and development-dependent transcriptomes of Pyronema confluens: a window into fungal evolution.</title>
        <authorList>
            <person name="Traeger S."/>
            <person name="Altegoer F."/>
            <person name="Freitag M."/>
            <person name="Gabaldon T."/>
            <person name="Kempken F."/>
            <person name="Kumar A."/>
            <person name="Marcet-Houben M."/>
            <person name="Poggeler S."/>
            <person name="Stajich J.E."/>
            <person name="Nowrousian M."/>
        </authorList>
    </citation>
    <scope>NUCLEOTIDE SEQUENCE [LARGE SCALE GENOMIC DNA]</scope>
    <source>
        <strain evidence="3">CBS 100304</strain>
        <tissue evidence="2">Vegetative mycelium</tissue>
    </source>
</reference>
<evidence type="ECO:0000313" key="3">
    <source>
        <dbReference type="Proteomes" id="UP000018144"/>
    </source>
</evidence>
<keyword evidence="1" id="KW-0472">Membrane</keyword>
<name>U4LB72_PYROM</name>
<evidence type="ECO:0000256" key="1">
    <source>
        <dbReference type="SAM" id="Phobius"/>
    </source>
</evidence>
<keyword evidence="1" id="KW-0812">Transmembrane</keyword>
<accession>U4LB72</accession>
<organism evidence="2 3">
    <name type="scientific">Pyronema omphalodes (strain CBS 100304)</name>
    <name type="common">Pyronema confluens</name>
    <dbReference type="NCBI Taxonomy" id="1076935"/>
    <lineage>
        <taxon>Eukaryota</taxon>
        <taxon>Fungi</taxon>
        <taxon>Dikarya</taxon>
        <taxon>Ascomycota</taxon>
        <taxon>Pezizomycotina</taxon>
        <taxon>Pezizomycetes</taxon>
        <taxon>Pezizales</taxon>
        <taxon>Pyronemataceae</taxon>
        <taxon>Pyronema</taxon>
    </lineage>
</organism>
<keyword evidence="3" id="KW-1185">Reference proteome</keyword>
<gene>
    <name evidence="2" type="ORF">PCON_03085</name>
</gene>
<feature type="transmembrane region" description="Helical" evidence="1">
    <location>
        <begin position="21"/>
        <end position="46"/>
    </location>
</feature>
<dbReference type="EMBL" id="HF936416">
    <property type="protein sequence ID" value="CCX16442.1"/>
    <property type="molecule type" value="Genomic_DNA"/>
</dbReference>
<protein>
    <submittedName>
        <fullName evidence="2">Uncharacterized protein</fullName>
    </submittedName>
</protein>
<dbReference type="AlphaFoldDB" id="U4LB72"/>
<dbReference type="Proteomes" id="UP000018144">
    <property type="component" value="Unassembled WGS sequence"/>
</dbReference>